<evidence type="ECO:0000313" key="1">
    <source>
        <dbReference type="EMBL" id="KOF81977.1"/>
    </source>
</evidence>
<dbReference type="AlphaFoldDB" id="A0A0L8GYH2"/>
<organism evidence="1">
    <name type="scientific">Octopus bimaculoides</name>
    <name type="common">California two-spotted octopus</name>
    <dbReference type="NCBI Taxonomy" id="37653"/>
    <lineage>
        <taxon>Eukaryota</taxon>
        <taxon>Metazoa</taxon>
        <taxon>Spiralia</taxon>
        <taxon>Lophotrochozoa</taxon>
        <taxon>Mollusca</taxon>
        <taxon>Cephalopoda</taxon>
        <taxon>Coleoidea</taxon>
        <taxon>Octopodiformes</taxon>
        <taxon>Octopoda</taxon>
        <taxon>Incirrata</taxon>
        <taxon>Octopodidae</taxon>
        <taxon>Octopus</taxon>
    </lineage>
</organism>
<accession>A0A0L8GYH2</accession>
<dbReference type="InterPro" id="IPR028389">
    <property type="entry name" value="POT1"/>
</dbReference>
<dbReference type="EMBL" id="KQ419916">
    <property type="protein sequence ID" value="KOF81977.1"/>
    <property type="molecule type" value="Genomic_DNA"/>
</dbReference>
<dbReference type="PANTHER" id="PTHR14513">
    <property type="entry name" value="PROTECTION OF TELOMERES 1"/>
    <property type="match status" value="1"/>
</dbReference>
<name>A0A0L8GYH2_OCTBM</name>
<evidence type="ECO:0008006" key="2">
    <source>
        <dbReference type="Google" id="ProtNLM"/>
    </source>
</evidence>
<protein>
    <recommendedName>
        <fullName evidence="2">Replication factor A C-terminal domain-containing protein</fullName>
    </recommendedName>
</protein>
<reference evidence="1" key="1">
    <citation type="submission" date="2015-07" db="EMBL/GenBank/DDBJ databases">
        <title>MeaNS - Measles Nucleotide Surveillance Program.</title>
        <authorList>
            <person name="Tran T."/>
            <person name="Druce J."/>
        </authorList>
    </citation>
    <scope>NUCLEOTIDE SEQUENCE</scope>
    <source>
        <strain evidence="1">UCB-OBI-ISO-001</strain>
        <tissue evidence="1">Gonad</tissue>
    </source>
</reference>
<dbReference type="STRING" id="37653.A0A0L8GYH2"/>
<dbReference type="GO" id="GO:0016233">
    <property type="term" value="P:telomere capping"/>
    <property type="evidence" value="ECO:0007669"/>
    <property type="project" value="TreeGrafter"/>
</dbReference>
<gene>
    <name evidence="1" type="ORF">OCBIM_22025854mg</name>
</gene>
<dbReference type="PANTHER" id="PTHR14513:SF0">
    <property type="entry name" value="PROTECTION OF TELOMERES PROTEIN 1"/>
    <property type="match status" value="1"/>
</dbReference>
<dbReference type="GO" id="GO:0098505">
    <property type="term" value="F:G-rich strand telomeric DNA binding"/>
    <property type="evidence" value="ECO:0007669"/>
    <property type="project" value="TreeGrafter"/>
</dbReference>
<dbReference type="OrthoDB" id="2186770at2759"/>
<dbReference type="GO" id="GO:0010521">
    <property type="term" value="F:telomerase inhibitor activity"/>
    <property type="evidence" value="ECO:0007669"/>
    <property type="project" value="TreeGrafter"/>
</dbReference>
<dbReference type="GO" id="GO:0032210">
    <property type="term" value="P:regulation of telomere maintenance via telomerase"/>
    <property type="evidence" value="ECO:0007669"/>
    <property type="project" value="TreeGrafter"/>
</dbReference>
<proteinExistence type="predicted"/>
<sequence>MTNESDDTSSEILTDSQSNFEDYVKVAPKILFSVVSVIQGHQSVEFAHICDIINTPAPMKFRLLTRVWDYCPKLTSVSDFLSLFCPECNYTTPINNYKLEPSTFHIKDGVEYYRCPYCASKNISDDVPLMEYIFLLRFVLTDGHYFLIANLWRDEAVKFFRQITPLEFISDANVVNKVRSCLARIHSRRMKNKNKTLIECCIKSFHGHRSAVCYEMFDTFLS</sequence>
<dbReference type="GO" id="GO:0000783">
    <property type="term" value="C:nuclear telomere cap complex"/>
    <property type="evidence" value="ECO:0007669"/>
    <property type="project" value="TreeGrafter"/>
</dbReference>